<name>A0A7D6BLU3_FERL1</name>
<evidence type="ECO:0000313" key="2">
    <source>
        <dbReference type="EMBL" id="QLJ52678.1"/>
    </source>
</evidence>
<dbReference type="InterPro" id="IPR001279">
    <property type="entry name" value="Metallo-B-lactamas"/>
</dbReference>
<dbReference type="InterPro" id="IPR036866">
    <property type="entry name" value="RibonucZ/Hydroxyglut_hydro"/>
</dbReference>
<dbReference type="Gene3D" id="3.60.15.10">
    <property type="entry name" value="Ribonuclease Z/Hydroxyacylglutathione hydrolase-like"/>
    <property type="match status" value="2"/>
</dbReference>
<dbReference type="SUPFAM" id="SSF56281">
    <property type="entry name" value="Metallo-hydrolase/oxidoreductase"/>
    <property type="match status" value="1"/>
</dbReference>
<proteinExistence type="predicted"/>
<feature type="domain" description="Metallo-beta-lactamase" evidence="1">
    <location>
        <begin position="14"/>
        <end position="258"/>
    </location>
</feature>
<protein>
    <recommendedName>
        <fullName evidence="1">Metallo-beta-lactamase domain-containing protein</fullName>
    </recommendedName>
</protein>
<dbReference type="PANTHER" id="PTHR43694">
    <property type="entry name" value="RIBONUCLEASE J"/>
    <property type="match status" value="1"/>
</dbReference>
<gene>
    <name evidence="2" type="ORF">Sv326_0503</name>
</gene>
<evidence type="ECO:0000313" key="3">
    <source>
        <dbReference type="Proteomes" id="UP000510821"/>
    </source>
</evidence>
<dbReference type="Pfam" id="PF00753">
    <property type="entry name" value="Lactamase_B"/>
    <property type="match status" value="1"/>
</dbReference>
<sequence>MVSLTFFGGVNEIGGNKILLKDRKTKIWLDFGMSFSTSAEFYSDFLGPKKCNGIGDYIELGLVPDIRGLYREDYLKKMGRGKEEREFDGILLSHAHLDHNGHLDLVRPDIPLYCSQGSKCIMEMVDATSGGEFLREKVSFCFVPKKRGEGLKRLDSREPEGIVERVVKVVEKPFKVGDLEVTPMPVDHSLPGAMAFAIETSEGTVVYSGDFRFHGLNEKKTREFVEKSAEFEPAAFICEGTRIDSNKTETERDVYNTVTKFCKDCEALIIANYPLRDTDRMTTFLNAAKDHDRRLVVNLKQAFLLDAFEKAGQEAPKLEDVSVYIPRKSWGLVTEDVHPDLVHGDYETWECGFIDSDNSITCEELRKNQSEYLWHCDFFELKELIDVKPMKASKYVWSVTEPFDVVMELDEQIVMNWLAHFNITEITRSHVSGHANGQDLKETIDAIRPKKLFAVHTEHPEMFENVEVVEKGKECEVG</sequence>
<dbReference type="PANTHER" id="PTHR43694:SF1">
    <property type="entry name" value="RIBONUCLEASE J"/>
    <property type="match status" value="1"/>
</dbReference>
<dbReference type="KEGG" id="flt:Sv326_0503"/>
<dbReference type="Pfam" id="PF07521">
    <property type="entry name" value="RMMBL"/>
    <property type="match status" value="1"/>
</dbReference>
<dbReference type="CDD" id="cd07732">
    <property type="entry name" value="metallo-hydrolase-like_MBL-fold"/>
    <property type="match status" value="1"/>
</dbReference>
<evidence type="ECO:0000259" key="1">
    <source>
        <dbReference type="SMART" id="SM00849"/>
    </source>
</evidence>
<dbReference type="EMBL" id="CP058998">
    <property type="protein sequence ID" value="QLJ52678.1"/>
    <property type="molecule type" value="Genomic_DNA"/>
</dbReference>
<accession>A0A7D6BLU3</accession>
<dbReference type="Proteomes" id="UP000510821">
    <property type="component" value="Chromosome"/>
</dbReference>
<organism evidence="2 3">
    <name type="scientific">Fermentimicrarchaeum limneticum</name>
    <dbReference type="NCBI Taxonomy" id="2795018"/>
    <lineage>
        <taxon>Archaea</taxon>
        <taxon>Candidatus Micrarchaeota</taxon>
        <taxon>Candidatus Fermentimicrarchaeales</taxon>
        <taxon>Candidatus Fermentimicrarchaeaceae</taxon>
        <taxon>Candidatus Fermentimicrarchaeum</taxon>
    </lineage>
</organism>
<dbReference type="SMART" id="SM00849">
    <property type="entry name" value="Lactamase_B"/>
    <property type="match status" value="1"/>
</dbReference>
<reference evidence="3" key="1">
    <citation type="submission" date="2020-07" db="EMBL/GenBank/DDBJ databases">
        <title>Metabolic diversity and evolutionary history of the archaeal phylum ###Micrarchaeota### uncovered from a freshwater lake metagenome.</title>
        <authorList>
            <person name="Kadnikov V.V."/>
            <person name="Savvichev A.S."/>
            <person name="Mardanov A.V."/>
            <person name="Beletsky A.V."/>
            <person name="Chupakov A.V."/>
            <person name="Kokryatskaya N.M."/>
            <person name="Pimenov N.V."/>
            <person name="Ravin N.V."/>
        </authorList>
    </citation>
    <scope>NUCLEOTIDE SEQUENCE [LARGE SCALE GENOMIC DNA]</scope>
</reference>
<dbReference type="AlphaFoldDB" id="A0A7D6BLU3"/>
<dbReference type="InterPro" id="IPR011108">
    <property type="entry name" value="RMMBL"/>
</dbReference>